<dbReference type="RefSeq" id="WP_160131236.1">
    <property type="nucleotide sequence ID" value="NZ_CP019288.1"/>
</dbReference>
<keyword evidence="1" id="KW-0812">Transmembrane</keyword>
<dbReference type="KEGG" id="kan:IMCC3317_40940"/>
<dbReference type="OrthoDB" id="979271at2"/>
<evidence type="ECO:0000313" key="3">
    <source>
        <dbReference type="Proteomes" id="UP000464657"/>
    </source>
</evidence>
<proteinExistence type="predicted"/>
<protein>
    <submittedName>
        <fullName evidence="2">Uncharacterized protein</fullName>
    </submittedName>
</protein>
<accession>A0A7L4ZQB7</accession>
<keyword evidence="3" id="KW-1185">Reference proteome</keyword>
<gene>
    <name evidence="2" type="ORF">IMCC3317_40940</name>
</gene>
<name>A0A7L4ZQB7_9FLAO</name>
<dbReference type="SUPFAM" id="SSF48452">
    <property type="entry name" value="TPR-like"/>
    <property type="match status" value="1"/>
</dbReference>
<dbReference type="Proteomes" id="UP000464657">
    <property type="component" value="Chromosome"/>
</dbReference>
<keyword evidence="1" id="KW-0472">Membrane</keyword>
<feature type="transmembrane region" description="Helical" evidence="1">
    <location>
        <begin position="86"/>
        <end position="107"/>
    </location>
</feature>
<dbReference type="Gene3D" id="1.25.40.10">
    <property type="entry name" value="Tetratricopeptide repeat domain"/>
    <property type="match status" value="1"/>
</dbReference>
<dbReference type="EMBL" id="CP019288">
    <property type="protein sequence ID" value="QHI38700.1"/>
    <property type="molecule type" value="Genomic_DNA"/>
</dbReference>
<reference evidence="2 3" key="1">
    <citation type="journal article" date="2013" name="Int. J. Syst. Evol. Microbiol.">
        <title>Kordia antarctica sp. nov., isolated from Antarctic seawater.</title>
        <authorList>
            <person name="Baek K."/>
            <person name="Choi A."/>
            <person name="Kang I."/>
            <person name="Lee K."/>
            <person name="Cho J.C."/>
        </authorList>
    </citation>
    <scope>NUCLEOTIDE SEQUENCE [LARGE SCALE GENOMIC DNA]</scope>
    <source>
        <strain evidence="2 3">IMCC3317</strain>
    </source>
</reference>
<evidence type="ECO:0000313" key="2">
    <source>
        <dbReference type="EMBL" id="QHI38700.1"/>
    </source>
</evidence>
<organism evidence="2 3">
    <name type="scientific">Kordia antarctica</name>
    <dbReference type="NCBI Taxonomy" id="1218801"/>
    <lineage>
        <taxon>Bacteria</taxon>
        <taxon>Pseudomonadati</taxon>
        <taxon>Bacteroidota</taxon>
        <taxon>Flavobacteriia</taxon>
        <taxon>Flavobacteriales</taxon>
        <taxon>Flavobacteriaceae</taxon>
        <taxon>Kordia</taxon>
    </lineage>
</organism>
<sequence>MKEENYIHFEEYLSGNLSDKEIQLFKERIKTDKAFNDAFNLYKDISSHLEHTIENKQQITDFKTNLEAISDKHFNSIKTSKKKSKIFRLSQLAMVASITIFLGIFTYNHFSTPVYSDYNDFETISVTVRDAENDLKTRAENAFNSKKFEEAQLLFSQILKDNSENLEIQMYSAIALIETEHYGKANAILLEISESNSAFKNKAKWYWALSKLKQNDFEECAKILKTIPKEAEDYNRAQRLLNKLD</sequence>
<keyword evidence="1" id="KW-1133">Transmembrane helix</keyword>
<evidence type="ECO:0000256" key="1">
    <source>
        <dbReference type="SAM" id="Phobius"/>
    </source>
</evidence>
<dbReference type="InterPro" id="IPR011990">
    <property type="entry name" value="TPR-like_helical_dom_sf"/>
</dbReference>
<dbReference type="AlphaFoldDB" id="A0A7L4ZQB7"/>